<feature type="transmembrane region" description="Helical" evidence="7">
    <location>
        <begin position="251"/>
        <end position="271"/>
    </location>
</feature>
<dbReference type="InterPro" id="IPR036259">
    <property type="entry name" value="MFS_trans_sf"/>
</dbReference>
<dbReference type="InterPro" id="IPR011701">
    <property type="entry name" value="MFS"/>
</dbReference>
<dbReference type="SUPFAM" id="SSF103473">
    <property type="entry name" value="MFS general substrate transporter"/>
    <property type="match status" value="1"/>
</dbReference>
<keyword evidence="2" id="KW-0813">Transport</keyword>
<feature type="transmembrane region" description="Helical" evidence="7">
    <location>
        <begin position="90"/>
        <end position="113"/>
    </location>
</feature>
<feature type="transmembrane region" description="Helical" evidence="7">
    <location>
        <begin position="15"/>
        <end position="41"/>
    </location>
</feature>
<evidence type="ECO:0000256" key="5">
    <source>
        <dbReference type="ARBA" id="ARBA00022989"/>
    </source>
</evidence>
<keyword evidence="3" id="KW-1003">Cell membrane</keyword>
<evidence type="ECO:0000313" key="9">
    <source>
        <dbReference type="Proteomes" id="UP001179280"/>
    </source>
</evidence>
<keyword evidence="6 7" id="KW-0472">Membrane</keyword>
<feature type="transmembrane region" description="Helical" evidence="7">
    <location>
        <begin position="368"/>
        <end position="389"/>
    </location>
</feature>
<comment type="subcellular location">
    <subcellularLocation>
        <location evidence="1">Cell membrane</location>
        <topology evidence="1">Multi-pass membrane protein</topology>
    </subcellularLocation>
</comment>
<evidence type="ECO:0000256" key="7">
    <source>
        <dbReference type="SAM" id="Phobius"/>
    </source>
</evidence>
<reference evidence="8" key="1">
    <citation type="submission" date="2021-01" db="EMBL/GenBank/DDBJ databases">
        <title>Genomic Encyclopedia of Type Strains, Phase IV (KMG-IV): sequencing the most valuable type-strain genomes for metagenomic binning, comparative biology and taxonomic classification.</title>
        <authorList>
            <person name="Goeker M."/>
        </authorList>
    </citation>
    <scope>NUCLEOTIDE SEQUENCE</scope>
    <source>
        <strain evidence="8">DSM 21943</strain>
    </source>
</reference>
<dbReference type="InterPro" id="IPR001958">
    <property type="entry name" value="Tet-R_TetA/multi-R_MdtG-like"/>
</dbReference>
<keyword evidence="9" id="KW-1185">Reference proteome</keyword>
<sequence>MLGLSVLKKEEKYKWIFWSSLLNGIGSRFAQVGSLALLYVLTESAMALGFLLALRVLPTIFFAPISGYLADRFHKAKLLFWTDVWRIPFALMPVGAAVAQEVSLLYISTFLIATGEAIYRPVRFASIPDIVQKKNLTKVNGLEQTVVGMTLVVGSLLGGMTAFLIDVTMLFWLHALFLLLAALWVIPLTKLESTPLEKKDVNSSDKSVTLLIQVALLRVFLLVMFVMPLANGVDNVIFNLIALDVFGKGDLGVGIIYAALGLGFVLSSGLTKWIRGRYLAIGVGMIFFEGIGHLFLSQSHFFMQAVFLAILITFVGGISNICFDTVLMRILPPAKRGLLFGTLTMIQNSSMGLAMIGAGFLTEWFTPLQLAFSVGIAYMCLALLFFVLFKRVHLRKSLVKLKTLSYGFET</sequence>
<keyword evidence="4 7" id="KW-0812">Transmembrane</keyword>
<comment type="caution">
    <text evidence="8">The sequence shown here is derived from an EMBL/GenBank/DDBJ whole genome shotgun (WGS) entry which is preliminary data.</text>
</comment>
<dbReference type="RefSeq" id="WP_204466187.1">
    <property type="nucleotide sequence ID" value="NZ_JAFBCV010000005.1"/>
</dbReference>
<name>A0ABS2SUF7_9BACI</name>
<dbReference type="PRINTS" id="PR01035">
    <property type="entry name" value="TCRTETA"/>
</dbReference>
<keyword evidence="5 7" id="KW-1133">Transmembrane helix</keyword>
<dbReference type="PANTHER" id="PTHR43266">
    <property type="entry name" value="MACROLIDE-EFFLUX PROTEIN"/>
    <property type="match status" value="1"/>
</dbReference>
<evidence type="ECO:0000256" key="6">
    <source>
        <dbReference type="ARBA" id="ARBA00023136"/>
    </source>
</evidence>
<dbReference type="Proteomes" id="UP001179280">
    <property type="component" value="Unassembled WGS sequence"/>
</dbReference>
<feature type="transmembrane region" description="Helical" evidence="7">
    <location>
        <begin position="146"/>
        <end position="165"/>
    </location>
</feature>
<dbReference type="Gene3D" id="1.20.1250.20">
    <property type="entry name" value="MFS general substrate transporter like domains"/>
    <property type="match status" value="1"/>
</dbReference>
<protein>
    <submittedName>
        <fullName evidence="8">MFS family permease</fullName>
    </submittedName>
</protein>
<evidence type="ECO:0000256" key="3">
    <source>
        <dbReference type="ARBA" id="ARBA00022475"/>
    </source>
</evidence>
<feature type="transmembrane region" description="Helical" evidence="7">
    <location>
        <begin position="48"/>
        <end position="70"/>
    </location>
</feature>
<evidence type="ECO:0000313" key="8">
    <source>
        <dbReference type="EMBL" id="MBM7838880.1"/>
    </source>
</evidence>
<dbReference type="PANTHER" id="PTHR43266:SF2">
    <property type="entry name" value="MAJOR FACILITATOR SUPERFAMILY (MFS) PROFILE DOMAIN-CONTAINING PROTEIN"/>
    <property type="match status" value="1"/>
</dbReference>
<dbReference type="EMBL" id="JAFBCV010000005">
    <property type="protein sequence ID" value="MBM7838880.1"/>
    <property type="molecule type" value="Genomic_DNA"/>
</dbReference>
<accession>A0ABS2SUF7</accession>
<evidence type="ECO:0000256" key="4">
    <source>
        <dbReference type="ARBA" id="ARBA00022692"/>
    </source>
</evidence>
<feature type="transmembrane region" description="Helical" evidence="7">
    <location>
        <begin position="278"/>
        <end position="296"/>
    </location>
</feature>
<evidence type="ECO:0000256" key="2">
    <source>
        <dbReference type="ARBA" id="ARBA00022448"/>
    </source>
</evidence>
<organism evidence="8 9">
    <name type="scientific">Shouchella xiaoxiensis</name>
    <dbReference type="NCBI Taxonomy" id="766895"/>
    <lineage>
        <taxon>Bacteria</taxon>
        <taxon>Bacillati</taxon>
        <taxon>Bacillota</taxon>
        <taxon>Bacilli</taxon>
        <taxon>Bacillales</taxon>
        <taxon>Bacillaceae</taxon>
        <taxon>Shouchella</taxon>
    </lineage>
</organism>
<dbReference type="Pfam" id="PF07690">
    <property type="entry name" value="MFS_1"/>
    <property type="match status" value="1"/>
</dbReference>
<dbReference type="CDD" id="cd06173">
    <property type="entry name" value="MFS_MefA_like"/>
    <property type="match status" value="1"/>
</dbReference>
<feature type="transmembrane region" description="Helical" evidence="7">
    <location>
        <begin position="338"/>
        <end position="362"/>
    </location>
</feature>
<feature type="transmembrane region" description="Helical" evidence="7">
    <location>
        <begin position="302"/>
        <end position="326"/>
    </location>
</feature>
<feature type="transmembrane region" description="Helical" evidence="7">
    <location>
        <begin position="210"/>
        <end position="231"/>
    </location>
</feature>
<proteinExistence type="predicted"/>
<gene>
    <name evidence="8" type="ORF">JOC54_002139</name>
</gene>
<evidence type="ECO:0000256" key="1">
    <source>
        <dbReference type="ARBA" id="ARBA00004651"/>
    </source>
</evidence>
<feature type="transmembrane region" description="Helical" evidence="7">
    <location>
        <begin position="171"/>
        <end position="189"/>
    </location>
</feature>